<dbReference type="EMBL" id="BAABIQ010000040">
    <property type="protein sequence ID" value="GAA4799103.1"/>
    <property type="molecule type" value="Genomic_DNA"/>
</dbReference>
<keyword evidence="5 6" id="KW-0472">Membrane</keyword>
<organism evidence="8 9">
    <name type="scientific">Olivibacter ginsenosidimutans</name>
    <dbReference type="NCBI Taxonomy" id="1176537"/>
    <lineage>
        <taxon>Bacteria</taxon>
        <taxon>Pseudomonadati</taxon>
        <taxon>Bacteroidota</taxon>
        <taxon>Sphingobacteriia</taxon>
        <taxon>Sphingobacteriales</taxon>
        <taxon>Sphingobacteriaceae</taxon>
        <taxon>Olivibacter</taxon>
    </lineage>
</organism>
<dbReference type="PROSITE" id="PS50850">
    <property type="entry name" value="MFS"/>
    <property type="match status" value="1"/>
</dbReference>
<dbReference type="InterPro" id="IPR011701">
    <property type="entry name" value="MFS"/>
</dbReference>
<dbReference type="InterPro" id="IPR020846">
    <property type="entry name" value="MFS_dom"/>
</dbReference>
<feature type="transmembrane region" description="Helical" evidence="6">
    <location>
        <begin position="117"/>
        <end position="137"/>
    </location>
</feature>
<keyword evidence="2" id="KW-1003">Cell membrane</keyword>
<evidence type="ECO:0000256" key="3">
    <source>
        <dbReference type="ARBA" id="ARBA00022692"/>
    </source>
</evidence>
<feature type="transmembrane region" description="Helical" evidence="6">
    <location>
        <begin position="200"/>
        <end position="224"/>
    </location>
</feature>
<feature type="transmembrane region" description="Helical" evidence="6">
    <location>
        <begin position="236"/>
        <end position="253"/>
    </location>
</feature>
<feature type="transmembrane region" description="Helical" evidence="6">
    <location>
        <begin position="59"/>
        <end position="78"/>
    </location>
</feature>
<dbReference type="InterPro" id="IPR036259">
    <property type="entry name" value="MFS_trans_sf"/>
</dbReference>
<evidence type="ECO:0000256" key="2">
    <source>
        <dbReference type="ARBA" id="ARBA00022475"/>
    </source>
</evidence>
<accession>A0ABP9BUF2</accession>
<evidence type="ECO:0000256" key="6">
    <source>
        <dbReference type="SAM" id="Phobius"/>
    </source>
</evidence>
<evidence type="ECO:0000259" key="7">
    <source>
        <dbReference type="PROSITE" id="PS50850"/>
    </source>
</evidence>
<keyword evidence="3 6" id="KW-0812">Transmembrane</keyword>
<feature type="transmembrane region" description="Helical" evidence="6">
    <location>
        <begin position="265"/>
        <end position="283"/>
    </location>
</feature>
<evidence type="ECO:0000256" key="4">
    <source>
        <dbReference type="ARBA" id="ARBA00022989"/>
    </source>
</evidence>
<dbReference type="SUPFAM" id="SSF103473">
    <property type="entry name" value="MFS general substrate transporter"/>
    <property type="match status" value="1"/>
</dbReference>
<proteinExistence type="predicted"/>
<keyword evidence="9" id="KW-1185">Reference proteome</keyword>
<keyword evidence="4 6" id="KW-1133">Transmembrane helix</keyword>
<reference evidence="9" key="1">
    <citation type="journal article" date="2019" name="Int. J. Syst. Evol. Microbiol.">
        <title>The Global Catalogue of Microorganisms (GCM) 10K type strain sequencing project: providing services to taxonomists for standard genome sequencing and annotation.</title>
        <authorList>
            <consortium name="The Broad Institute Genomics Platform"/>
            <consortium name="The Broad Institute Genome Sequencing Center for Infectious Disease"/>
            <person name="Wu L."/>
            <person name="Ma J."/>
        </authorList>
    </citation>
    <scope>NUCLEOTIDE SEQUENCE [LARGE SCALE GENOMIC DNA]</scope>
    <source>
        <strain evidence="9">JCM 18200</strain>
    </source>
</reference>
<comment type="subcellular location">
    <subcellularLocation>
        <location evidence="1">Cell membrane</location>
        <topology evidence="1">Multi-pass membrane protein</topology>
    </subcellularLocation>
</comment>
<protein>
    <submittedName>
        <fullName evidence="8">MFS transporter</fullName>
    </submittedName>
</protein>
<dbReference type="PANTHER" id="PTHR43124">
    <property type="entry name" value="PURINE EFFLUX PUMP PBUE"/>
    <property type="match status" value="1"/>
</dbReference>
<dbReference type="NCBIfam" id="TIGR00897">
    <property type="entry name" value="2A0118"/>
    <property type="match status" value="1"/>
</dbReference>
<comment type="caution">
    <text evidence="8">The sequence shown here is derived from an EMBL/GenBank/DDBJ whole genome shotgun (WGS) entry which is preliminary data.</text>
</comment>
<dbReference type="Proteomes" id="UP001501411">
    <property type="component" value="Unassembled WGS sequence"/>
</dbReference>
<feature type="transmembrane region" description="Helical" evidence="6">
    <location>
        <begin position="84"/>
        <end position="105"/>
    </location>
</feature>
<evidence type="ECO:0000313" key="8">
    <source>
        <dbReference type="EMBL" id="GAA4799103.1"/>
    </source>
</evidence>
<feature type="transmembrane region" description="Helical" evidence="6">
    <location>
        <begin position="359"/>
        <end position="378"/>
    </location>
</feature>
<evidence type="ECO:0000256" key="5">
    <source>
        <dbReference type="ARBA" id="ARBA00023136"/>
    </source>
</evidence>
<evidence type="ECO:0000313" key="9">
    <source>
        <dbReference type="Proteomes" id="UP001501411"/>
    </source>
</evidence>
<dbReference type="PANTHER" id="PTHR43124:SF3">
    <property type="entry name" value="CHLORAMPHENICOL EFFLUX PUMP RV0191"/>
    <property type="match status" value="1"/>
</dbReference>
<dbReference type="InterPro" id="IPR050189">
    <property type="entry name" value="MFS_Efflux_Transporters"/>
</dbReference>
<feature type="transmembrane region" description="Helical" evidence="6">
    <location>
        <begin position="149"/>
        <end position="167"/>
    </location>
</feature>
<feature type="transmembrane region" description="Helical" evidence="6">
    <location>
        <begin position="26"/>
        <end position="47"/>
    </location>
</feature>
<gene>
    <name evidence="8" type="ORF">GCM10023231_29820</name>
</gene>
<feature type="domain" description="Major facilitator superfamily (MFS) profile" evidence="7">
    <location>
        <begin position="1"/>
        <end position="381"/>
    </location>
</feature>
<feature type="transmembrane region" description="Helical" evidence="6">
    <location>
        <begin position="329"/>
        <end position="353"/>
    </location>
</feature>
<dbReference type="Pfam" id="PF07690">
    <property type="entry name" value="MFS_1"/>
    <property type="match status" value="1"/>
</dbReference>
<evidence type="ECO:0000256" key="1">
    <source>
        <dbReference type="ARBA" id="ARBA00004651"/>
    </source>
</evidence>
<dbReference type="Gene3D" id="1.20.1250.20">
    <property type="entry name" value="MFS general substrate transporter like domains"/>
    <property type="match status" value="2"/>
</dbReference>
<feature type="transmembrane region" description="Helical" evidence="6">
    <location>
        <begin position="295"/>
        <end position="317"/>
    </location>
</feature>
<dbReference type="CDD" id="cd17337">
    <property type="entry name" value="MFS_CsbX"/>
    <property type="match status" value="1"/>
</dbReference>
<sequence length="388" mass="42874">MMGDGVEQGWLSPYLLSNGMSIEQSAALFTVYGITIAISSWFSGVLAETYGPRKAMFTGLLLYIIGTIGFVGFGMSHLNYPIMLITYALRGFGYPLFAYSFLVWITYRTPQHMLGRAVGWFWFVFTGGLNVLGAYYSSWAIERLGYQDTLWSSLFWVSLGALFALLLNKDRFEQQANLATDSKTAELLKGLTIIKEEPKVLLGGIVRIINTTAQFAFPVFLPIYMAQFDISTKEWLQIWGTIFTANILFNLLFGFIGDRLGWRTTIIWFGGVGCGITTLLFFYSPNWFGGDYWTVMLSGTLWGALLAGYVPLSALVPSLVKKDKGAAMAILNLGAGLPVFIGPALVGLFIGLIGDEGVIWVLAILYFISALLTSFITLPKESESSDKL</sequence>
<dbReference type="InterPro" id="IPR004748">
    <property type="entry name" value="Polyol_permease-like"/>
</dbReference>
<name>A0ABP9BUF2_9SPHI</name>